<keyword evidence="3" id="KW-1185">Reference proteome</keyword>
<dbReference type="RefSeq" id="WP_121279316.1">
    <property type="nucleotide sequence ID" value="NZ_RBZV01000007.1"/>
</dbReference>
<gene>
    <name evidence="2" type="ORF">D7S89_17705</name>
</gene>
<keyword evidence="1" id="KW-0472">Membrane</keyword>
<organism evidence="2 3">
    <name type="scientific">Trinickia fusca</name>
    <dbReference type="NCBI Taxonomy" id="2419777"/>
    <lineage>
        <taxon>Bacteria</taxon>
        <taxon>Pseudomonadati</taxon>
        <taxon>Pseudomonadota</taxon>
        <taxon>Betaproteobacteria</taxon>
        <taxon>Burkholderiales</taxon>
        <taxon>Burkholderiaceae</taxon>
        <taxon>Trinickia</taxon>
    </lineage>
</organism>
<dbReference type="OrthoDB" id="10001463at2"/>
<keyword evidence="1" id="KW-0812">Transmembrane</keyword>
<protein>
    <submittedName>
        <fullName evidence="2">Uncharacterized protein</fullName>
    </submittedName>
</protein>
<evidence type="ECO:0000313" key="2">
    <source>
        <dbReference type="EMBL" id="RKP46460.1"/>
    </source>
</evidence>
<feature type="transmembrane region" description="Helical" evidence="1">
    <location>
        <begin position="14"/>
        <end position="34"/>
    </location>
</feature>
<dbReference type="EMBL" id="RBZV01000007">
    <property type="protein sequence ID" value="RKP46460.1"/>
    <property type="molecule type" value="Genomic_DNA"/>
</dbReference>
<reference evidence="2 3" key="1">
    <citation type="submission" date="2018-10" db="EMBL/GenBank/DDBJ databases">
        <title>Paraburkholderia sp. 7MK8-2, isolated from soil.</title>
        <authorList>
            <person name="Gao Z.-H."/>
            <person name="Qiu L.-H."/>
        </authorList>
    </citation>
    <scope>NUCLEOTIDE SEQUENCE [LARGE SCALE GENOMIC DNA]</scope>
    <source>
        <strain evidence="2 3">7MK8-2</strain>
    </source>
</reference>
<name>A0A494X7M4_9BURK</name>
<feature type="transmembrane region" description="Helical" evidence="1">
    <location>
        <begin position="41"/>
        <end position="59"/>
    </location>
</feature>
<accession>A0A494X7M4</accession>
<dbReference type="AlphaFoldDB" id="A0A494X7M4"/>
<proteinExistence type="predicted"/>
<evidence type="ECO:0000256" key="1">
    <source>
        <dbReference type="SAM" id="Phobius"/>
    </source>
</evidence>
<comment type="caution">
    <text evidence="2">The sequence shown here is derived from an EMBL/GenBank/DDBJ whole genome shotgun (WGS) entry which is preliminary data.</text>
</comment>
<keyword evidence="1" id="KW-1133">Transmembrane helix</keyword>
<dbReference type="Proteomes" id="UP000280434">
    <property type="component" value="Unassembled WGS sequence"/>
</dbReference>
<feature type="transmembrane region" description="Helical" evidence="1">
    <location>
        <begin position="65"/>
        <end position="88"/>
    </location>
</feature>
<sequence>MSKPMGDFDLNETLIFACGLMLGIGTATLGKWGWRQAVWRLLMPLAFAVTAYAATTLWGPPYLGLIVLFVSVAAGAGYLVGLLVVAGIRRVVSRS</sequence>
<evidence type="ECO:0000313" key="3">
    <source>
        <dbReference type="Proteomes" id="UP000280434"/>
    </source>
</evidence>